<comment type="caution">
    <text evidence="1">The sequence shown here is derived from an EMBL/GenBank/DDBJ whole genome shotgun (WGS) entry which is preliminary data.</text>
</comment>
<evidence type="ECO:0000313" key="1">
    <source>
        <dbReference type="EMBL" id="RYM32954.1"/>
    </source>
</evidence>
<accession>A0A4Q4KKV1</accession>
<sequence>MIYKLDSNNDFKEDYLSAFSNPFEDYFMVNSQQTDIFILQSLGGTIIGKYKVGKGETRITEILLSGLFIGRLQNQNQTL</sequence>
<dbReference type="AlphaFoldDB" id="A0A4Q4KKV1"/>
<name>A0A4Q4KKV1_9FLAO</name>
<dbReference type="Proteomes" id="UP000293952">
    <property type="component" value="Unassembled WGS sequence"/>
</dbReference>
<protein>
    <submittedName>
        <fullName evidence="1">Uncharacterized protein</fullName>
    </submittedName>
</protein>
<reference evidence="1 2" key="1">
    <citation type="submission" date="2019-02" db="EMBL/GenBank/DDBJ databases">
        <title>Genome sequence of the sea-ice species Brumimicrobium glaciale.</title>
        <authorList>
            <person name="Bowman J.P."/>
        </authorList>
    </citation>
    <scope>NUCLEOTIDE SEQUENCE [LARGE SCALE GENOMIC DNA]</scope>
    <source>
        <strain evidence="1 2">IC156</strain>
    </source>
</reference>
<keyword evidence="2" id="KW-1185">Reference proteome</keyword>
<gene>
    <name evidence="1" type="ORF">ERX46_12940</name>
</gene>
<evidence type="ECO:0000313" key="2">
    <source>
        <dbReference type="Proteomes" id="UP000293952"/>
    </source>
</evidence>
<dbReference type="RefSeq" id="WP_130094291.1">
    <property type="nucleotide sequence ID" value="NZ_SETE01000005.1"/>
</dbReference>
<dbReference type="EMBL" id="SETE01000005">
    <property type="protein sequence ID" value="RYM32954.1"/>
    <property type="molecule type" value="Genomic_DNA"/>
</dbReference>
<organism evidence="1 2">
    <name type="scientific">Brumimicrobium glaciale</name>
    <dbReference type="NCBI Taxonomy" id="200475"/>
    <lineage>
        <taxon>Bacteria</taxon>
        <taxon>Pseudomonadati</taxon>
        <taxon>Bacteroidota</taxon>
        <taxon>Flavobacteriia</taxon>
        <taxon>Flavobacteriales</taxon>
        <taxon>Crocinitomicaceae</taxon>
        <taxon>Brumimicrobium</taxon>
    </lineage>
</organism>
<proteinExistence type="predicted"/>
<dbReference type="OrthoDB" id="1489153at2"/>